<dbReference type="OrthoDB" id="1797434at2"/>
<gene>
    <name evidence="1" type="ORF">CGZ90_08245</name>
</gene>
<keyword evidence="2" id="KW-1185">Reference proteome</keyword>
<protein>
    <submittedName>
        <fullName evidence="1">ArpU family transcriptional regulator</fullName>
    </submittedName>
</protein>
<proteinExistence type="predicted"/>
<dbReference type="Proteomes" id="UP000215059">
    <property type="component" value="Unassembled WGS sequence"/>
</dbReference>
<dbReference type="AlphaFoldDB" id="A0A235FBA3"/>
<comment type="caution">
    <text evidence="1">The sequence shown here is derived from an EMBL/GenBank/DDBJ whole genome shotgun (WGS) entry which is preliminary data.</text>
</comment>
<evidence type="ECO:0000313" key="1">
    <source>
        <dbReference type="EMBL" id="OYD58304.1"/>
    </source>
</evidence>
<accession>A0A235FBA3</accession>
<name>A0A235FBA3_9BACL</name>
<dbReference type="InterPro" id="IPR006524">
    <property type="entry name" value="ArpU-like"/>
</dbReference>
<evidence type="ECO:0000313" key="2">
    <source>
        <dbReference type="Proteomes" id="UP000215059"/>
    </source>
</evidence>
<reference evidence="1 2" key="1">
    <citation type="submission" date="2017-07" db="EMBL/GenBank/DDBJ databases">
        <title>Fictibacillus sp. nov. GDSW-R2A3 Genome sequencing and assembly.</title>
        <authorList>
            <person name="Mayilraj S."/>
        </authorList>
    </citation>
    <scope>NUCLEOTIDE SEQUENCE [LARGE SCALE GENOMIC DNA]</scope>
    <source>
        <strain evidence="1 2">GDSW-R2A3</strain>
    </source>
</reference>
<organism evidence="1 2">
    <name type="scientific">Fictibacillus aquaticus</name>
    <dbReference type="NCBI Taxonomy" id="2021314"/>
    <lineage>
        <taxon>Bacteria</taxon>
        <taxon>Bacillati</taxon>
        <taxon>Bacillota</taxon>
        <taxon>Bacilli</taxon>
        <taxon>Bacillales</taxon>
        <taxon>Fictibacillaceae</taxon>
        <taxon>Fictibacillus</taxon>
    </lineage>
</organism>
<sequence>MPKVNTKATRKAVEQALETYRDYLVTLPVTSMPTITTSYSIIPPTNTNTFSSKTEDAAIERADYEMARNQYMEQIHQAVNSLKHDERYIIFHKYMQDIKGYDPDIWLELGISKTKYYELTFKAMLRLAFSLKIEVYMKRNEVRSA</sequence>
<dbReference type="EMBL" id="NOII01000002">
    <property type="protein sequence ID" value="OYD58304.1"/>
    <property type="molecule type" value="Genomic_DNA"/>
</dbReference>
<dbReference type="NCBIfam" id="TIGR01637">
    <property type="entry name" value="phage_arpU"/>
    <property type="match status" value="1"/>
</dbReference>